<reference evidence="1 2" key="1">
    <citation type="submission" date="2020-10" db="EMBL/GenBank/DDBJ databases">
        <title>The genome of sulfurovum sp.</title>
        <authorList>
            <person name="Xie S."/>
            <person name="Shao Z."/>
            <person name="Jiang L."/>
        </authorList>
    </citation>
    <scope>NUCLEOTIDE SEQUENCE [LARGE SCALE GENOMIC DNA]</scope>
    <source>
        <strain evidence="1 2">ST-419</strain>
    </source>
</reference>
<name>A0A7M1S351_9BACT</name>
<proteinExistence type="predicted"/>
<protein>
    <submittedName>
        <fullName evidence="1">Uncharacterized protein</fullName>
    </submittedName>
</protein>
<evidence type="ECO:0000313" key="2">
    <source>
        <dbReference type="Proteomes" id="UP000595074"/>
    </source>
</evidence>
<accession>A0A7M1S351</accession>
<dbReference type="EMBL" id="CP063164">
    <property type="protein sequence ID" value="QOR61865.1"/>
    <property type="molecule type" value="Genomic_DNA"/>
</dbReference>
<dbReference type="Proteomes" id="UP000595074">
    <property type="component" value="Chromosome"/>
</dbReference>
<keyword evidence="2" id="KW-1185">Reference proteome</keyword>
<dbReference type="RefSeq" id="WP_197548574.1">
    <property type="nucleotide sequence ID" value="NZ_CP063164.1"/>
</dbReference>
<organism evidence="1 2">
    <name type="scientific">Sulfurovum indicum</name>
    <dbReference type="NCBI Taxonomy" id="2779528"/>
    <lineage>
        <taxon>Bacteria</taxon>
        <taxon>Pseudomonadati</taxon>
        <taxon>Campylobacterota</taxon>
        <taxon>Epsilonproteobacteria</taxon>
        <taxon>Campylobacterales</taxon>
        <taxon>Sulfurovaceae</taxon>
        <taxon>Sulfurovum</taxon>
    </lineage>
</organism>
<evidence type="ECO:0000313" key="1">
    <source>
        <dbReference type="EMBL" id="QOR61865.1"/>
    </source>
</evidence>
<gene>
    <name evidence="1" type="ORF">IMZ28_10685</name>
</gene>
<dbReference type="AlphaFoldDB" id="A0A7M1S351"/>
<dbReference type="KEGG" id="sinu:IMZ28_10685"/>
<sequence length="133" mass="15335">MSWKHYRNELIVGASLLFALAAFGYKMKQRSATAEVNRVMETEVATLREIGSLKKIWGDKRISEKLDRVRTLIPSSKVQWQKKGKKLTAVFSELKASEVNTLVTKFLNIAVQIESLKVKKRGENYSMEIRCKW</sequence>